<dbReference type="RefSeq" id="WP_116924158.1">
    <property type="nucleotide sequence ID" value="NZ_CP104377.1"/>
</dbReference>
<comment type="cofactor">
    <cofactor evidence="1 11">
        <name>FAD</name>
        <dbReference type="ChEBI" id="CHEBI:57692"/>
    </cofactor>
</comment>
<dbReference type="Pfam" id="PF13450">
    <property type="entry name" value="NAD_binding_8"/>
    <property type="match status" value="1"/>
</dbReference>
<evidence type="ECO:0000259" key="13">
    <source>
        <dbReference type="Pfam" id="PF21162"/>
    </source>
</evidence>
<comment type="function">
    <text evidence="11">Accepts electrons from ETF and reduces ubiquinone.</text>
</comment>
<dbReference type="EMBL" id="CP104377">
    <property type="protein sequence ID" value="UXC19779.1"/>
    <property type="molecule type" value="Genomic_DNA"/>
</dbReference>
<keyword evidence="3 11" id="KW-0285">Flavoprotein</keyword>
<keyword evidence="9 11" id="KW-0411">Iron-sulfur</keyword>
<dbReference type="InterPro" id="IPR049398">
    <property type="entry name" value="ETF-QO/FixC_UQ-bd"/>
</dbReference>
<evidence type="ECO:0000256" key="3">
    <source>
        <dbReference type="ARBA" id="ARBA00022630"/>
    </source>
</evidence>
<evidence type="ECO:0000256" key="1">
    <source>
        <dbReference type="ARBA" id="ARBA00001974"/>
    </source>
</evidence>
<dbReference type="Pfam" id="PF21162">
    <property type="entry name" value="ETFQO_UQ-bd"/>
    <property type="match status" value="1"/>
</dbReference>
<gene>
    <name evidence="14" type="ORF">N4T19_06645</name>
</gene>
<keyword evidence="10 11" id="KW-0830">Ubiquinone</keyword>
<evidence type="ECO:0000256" key="9">
    <source>
        <dbReference type="ARBA" id="ARBA00023014"/>
    </source>
</evidence>
<dbReference type="SUPFAM" id="SSF51905">
    <property type="entry name" value="FAD/NAD(P)-binding domain"/>
    <property type="match status" value="1"/>
</dbReference>
<proteinExistence type="predicted"/>
<organism evidence="14 15">
    <name type="scientific">Comamonas squillarum</name>
    <dbReference type="NCBI Taxonomy" id="2977320"/>
    <lineage>
        <taxon>Bacteria</taxon>
        <taxon>Pseudomonadati</taxon>
        <taxon>Pseudomonadota</taxon>
        <taxon>Betaproteobacteria</taxon>
        <taxon>Burkholderiales</taxon>
        <taxon>Comamonadaceae</taxon>
        <taxon>Comamonas</taxon>
    </lineage>
</organism>
<evidence type="ECO:0000256" key="2">
    <source>
        <dbReference type="ARBA" id="ARBA00022448"/>
    </source>
</evidence>
<evidence type="ECO:0000256" key="4">
    <source>
        <dbReference type="ARBA" id="ARBA00022723"/>
    </source>
</evidence>
<evidence type="ECO:0000256" key="10">
    <source>
        <dbReference type="ARBA" id="ARBA00023075"/>
    </source>
</evidence>
<evidence type="ECO:0000256" key="7">
    <source>
        <dbReference type="ARBA" id="ARBA00023002"/>
    </source>
</evidence>
<dbReference type="SUPFAM" id="SSF54373">
    <property type="entry name" value="FAD-linked reductases, C-terminal domain"/>
    <property type="match status" value="1"/>
</dbReference>
<evidence type="ECO:0000313" key="15">
    <source>
        <dbReference type="Proteomes" id="UP001058290"/>
    </source>
</evidence>
<dbReference type="Gene3D" id="3.30.9.90">
    <property type="match status" value="1"/>
</dbReference>
<keyword evidence="5 11" id="KW-0274">FAD</keyword>
<dbReference type="InterPro" id="IPR040156">
    <property type="entry name" value="ETF-QO"/>
</dbReference>
<accession>A0ABY6A2J0</accession>
<keyword evidence="7 11" id="KW-0560">Oxidoreductase</keyword>
<dbReference type="Gene3D" id="3.50.50.60">
    <property type="entry name" value="FAD/NAD(P)-binding domain"/>
    <property type="match status" value="1"/>
</dbReference>
<dbReference type="InterPro" id="IPR007859">
    <property type="entry name" value="ETF-QO/FixX_C"/>
</dbReference>
<evidence type="ECO:0000256" key="11">
    <source>
        <dbReference type="RuleBase" id="RU366068"/>
    </source>
</evidence>
<dbReference type="PRINTS" id="PR00420">
    <property type="entry name" value="RNGMNOXGNASE"/>
</dbReference>
<keyword evidence="8 11" id="KW-0408">Iron</keyword>
<comment type="cofactor">
    <cofactor evidence="11">
        <name>[4Fe-4S] cluster</name>
        <dbReference type="ChEBI" id="CHEBI:49883"/>
    </cofactor>
    <text evidence="11">Binds 1 [4Fe-4S] cluster.</text>
</comment>
<evidence type="ECO:0000256" key="8">
    <source>
        <dbReference type="ARBA" id="ARBA00023004"/>
    </source>
</evidence>
<feature type="domain" description="ETF-QO/FixX C-terminal" evidence="12">
    <location>
        <begin position="461"/>
        <end position="566"/>
    </location>
</feature>
<keyword evidence="6 11" id="KW-0249">Electron transport</keyword>
<comment type="catalytic activity">
    <reaction evidence="11">
        <text>a ubiquinone + reduced [electron-transfer flavoprotein] = a ubiquinol + oxidized [electron-transfer flavoprotein] + H(+)</text>
        <dbReference type="Rhea" id="RHEA:24052"/>
        <dbReference type="Rhea" id="RHEA-COMP:9565"/>
        <dbReference type="Rhea" id="RHEA-COMP:9566"/>
        <dbReference type="Rhea" id="RHEA-COMP:10685"/>
        <dbReference type="Rhea" id="RHEA-COMP:10686"/>
        <dbReference type="ChEBI" id="CHEBI:15378"/>
        <dbReference type="ChEBI" id="CHEBI:16389"/>
        <dbReference type="ChEBI" id="CHEBI:17976"/>
        <dbReference type="ChEBI" id="CHEBI:57692"/>
        <dbReference type="ChEBI" id="CHEBI:58307"/>
        <dbReference type="EC" id="1.5.5.1"/>
    </reaction>
</comment>
<evidence type="ECO:0000256" key="6">
    <source>
        <dbReference type="ARBA" id="ARBA00022982"/>
    </source>
</evidence>
<dbReference type="SUPFAM" id="SSF54862">
    <property type="entry name" value="4Fe-4S ferredoxins"/>
    <property type="match status" value="1"/>
</dbReference>
<evidence type="ECO:0000313" key="14">
    <source>
        <dbReference type="EMBL" id="UXC19779.1"/>
    </source>
</evidence>
<dbReference type="Pfam" id="PF05187">
    <property type="entry name" value="Fer4_ETF_QO"/>
    <property type="match status" value="1"/>
</dbReference>
<evidence type="ECO:0000259" key="12">
    <source>
        <dbReference type="Pfam" id="PF05187"/>
    </source>
</evidence>
<keyword evidence="15" id="KW-1185">Reference proteome</keyword>
<protein>
    <recommendedName>
        <fullName evidence="11">Electron transfer flavoprotein-ubiquinone oxidoreductase</fullName>
        <shortName evidence="11">ETF-QO</shortName>
        <ecNumber evidence="11">1.5.5.1</ecNumber>
    </recommendedName>
</protein>
<evidence type="ECO:0000256" key="5">
    <source>
        <dbReference type="ARBA" id="ARBA00022827"/>
    </source>
</evidence>
<dbReference type="Proteomes" id="UP001058290">
    <property type="component" value="Chromosome"/>
</dbReference>
<dbReference type="InterPro" id="IPR036188">
    <property type="entry name" value="FAD/NAD-bd_sf"/>
</dbReference>
<dbReference type="EC" id="1.5.5.1" evidence="11"/>
<dbReference type="PANTHER" id="PTHR10617:SF107">
    <property type="entry name" value="ELECTRON TRANSFER FLAVOPROTEIN-UBIQUINONE OXIDOREDUCTASE, MITOCHONDRIAL"/>
    <property type="match status" value="1"/>
</dbReference>
<dbReference type="Gene3D" id="3.30.70.20">
    <property type="match status" value="1"/>
</dbReference>
<keyword evidence="2 11" id="KW-0813">Transport</keyword>
<feature type="domain" description="ETF-QO/FixC ubiquinone-binding" evidence="13">
    <location>
        <begin position="221"/>
        <end position="322"/>
    </location>
</feature>
<dbReference type="PANTHER" id="PTHR10617">
    <property type="entry name" value="ELECTRON TRANSFER FLAVOPROTEIN-UBIQUINONE OXIDOREDUCTASE"/>
    <property type="match status" value="1"/>
</dbReference>
<name>A0ABY6A2J0_9BURK</name>
<reference evidence="14" key="1">
    <citation type="submission" date="2022-09" db="EMBL/GenBank/DDBJ databases">
        <title>Bacterial diversity in gut of crayfish and pufferfish.</title>
        <authorList>
            <person name="Huang Y."/>
        </authorList>
    </citation>
    <scope>NUCLEOTIDE SEQUENCE</scope>
    <source>
        <strain evidence="14">PR12</strain>
    </source>
</reference>
<keyword evidence="4 11" id="KW-0479">Metal-binding</keyword>
<sequence length="568" mass="61737">MTNEEILAQYGPRESMEYDVVIVGGGPGGLATAIRLKQLAAEKGSDVSVVVLEKGSEPGAHTLSGAIMDPRALTELIPDWKAKGAPLTQPVTEDAMIFLSEKSGLRTPNWLLPPCFHNEGNYIVQLGFVVKWLAEQAEALGVEIFPGFAAAEVVYNDDGSVKGVATGNMGVGKNGEPTGEFQLGMELHGKYTIFAEGSRGNLGKQLIAKFKLDEGKDPQTYGLGVKELWEIDPQRHQPGFVMHTAGWPMNNDTYGGAFLYHLDDNKVTLGFITGLDYSNPYLSPFEEMQRWKTHPNIRYYLEGDESKGIKPAKRIGYGARAITAGGLMSLPKTVFPGGALVGCDAGFLNVSRIKGSHAAIKTGMLAAEAAFEAIAAGRQGDELSAYPAAFEKSWLYDELNKSRNFKSWFKKGLVTASIMNGLEQFVLRGNMPWTLHRDKPDHAYLKPASECKPIVYPKPDGKLTFDRLSSVFISGTNHAEDQPAHLTLKDASVPVQINLAQYAGPEQRYCPAGVYEFVADESQGGNAQRLQINAQNCVHCKTCDIKDPTQNIVWVTPEGGGGPNYTGM</sequence>